<dbReference type="AlphaFoldDB" id="A0A369J4R0"/>
<comment type="caution">
    <text evidence="1">The sequence shown here is derived from an EMBL/GenBank/DDBJ whole genome shotgun (WGS) entry which is preliminary data.</text>
</comment>
<organism evidence="1 2">
    <name type="scientific">Hypsizygus marmoreus</name>
    <name type="common">White beech mushroom</name>
    <name type="synonym">Agaricus marmoreus</name>
    <dbReference type="NCBI Taxonomy" id="39966"/>
    <lineage>
        <taxon>Eukaryota</taxon>
        <taxon>Fungi</taxon>
        <taxon>Dikarya</taxon>
        <taxon>Basidiomycota</taxon>
        <taxon>Agaricomycotina</taxon>
        <taxon>Agaricomycetes</taxon>
        <taxon>Agaricomycetidae</taxon>
        <taxon>Agaricales</taxon>
        <taxon>Tricholomatineae</taxon>
        <taxon>Lyophyllaceae</taxon>
        <taxon>Hypsizygus</taxon>
    </lineage>
</organism>
<evidence type="ECO:0008006" key="3">
    <source>
        <dbReference type="Google" id="ProtNLM"/>
    </source>
</evidence>
<evidence type="ECO:0000313" key="2">
    <source>
        <dbReference type="Proteomes" id="UP000076154"/>
    </source>
</evidence>
<protein>
    <recommendedName>
        <fullName evidence="3">HNH nuclease domain-containing protein</fullName>
    </recommendedName>
</protein>
<dbReference type="OrthoDB" id="2833246at2759"/>
<gene>
    <name evidence="1" type="ORF">Hypma_002049</name>
</gene>
<dbReference type="InParanoid" id="A0A369J4R0"/>
<dbReference type="STRING" id="39966.A0A369J4R0"/>
<dbReference type="Proteomes" id="UP000076154">
    <property type="component" value="Unassembled WGS sequence"/>
</dbReference>
<dbReference type="EMBL" id="LUEZ02000120">
    <property type="protein sequence ID" value="RDB17011.1"/>
    <property type="molecule type" value="Genomic_DNA"/>
</dbReference>
<accession>A0A369J4R0</accession>
<proteinExistence type="predicted"/>
<evidence type="ECO:0000313" key="1">
    <source>
        <dbReference type="EMBL" id="RDB17011.1"/>
    </source>
</evidence>
<reference evidence="1" key="1">
    <citation type="submission" date="2018-04" db="EMBL/GenBank/DDBJ databases">
        <title>Whole genome sequencing of Hypsizygus marmoreus.</title>
        <authorList>
            <person name="Choi I.-G."/>
            <person name="Min B."/>
            <person name="Kim J.-G."/>
            <person name="Kim S."/>
            <person name="Oh Y.-L."/>
            <person name="Kong W.-S."/>
            <person name="Park H."/>
            <person name="Jeong J."/>
            <person name="Song E.-S."/>
        </authorList>
    </citation>
    <scope>NUCLEOTIDE SEQUENCE [LARGE SCALE GENOMIC DNA]</scope>
    <source>
        <strain evidence="1">51987-8</strain>
    </source>
</reference>
<keyword evidence="2" id="KW-1185">Reference proteome</keyword>
<sequence>MTLDIPSRRLLMYSCSLTILAEAENWHWPDIQHLSGFVGVAGGRFKSTTPKFLAALIIESHKLKGSILDTFWHELGKCDPKLKDNIQDIFVFGESLVNKDVTTALFAGLERKQVNFAPLFKMAQKYFSQLIIAFKNLGGRHSASDDKSSVSDVASLSTETLLNRHASDPRCQVTLKELVFRRDGTSCPISGDIFTSNEQGWREANLAHIVPNGIPNDRHPTIQGDLIKCLVAFAGQETAELVITKLNTVSNVLNLEANVHLQYANMDWGIEALETDNEKIRYIFREMRSPFWSRGYALKDGDEIHFGRGDEGMTLEGPSPALCNLALGIRRVVMMCGAAGLIAQIEEYANDSDFEHIYIASEEFCKILDAKLILEGAAIDFNEENTLTSI</sequence>
<name>A0A369J4R0_HYPMA</name>